<dbReference type="Pfam" id="PF00254">
    <property type="entry name" value="FKBP_C"/>
    <property type="match status" value="1"/>
</dbReference>
<dbReference type="STRING" id="595528.A0A0D2U5C4"/>
<feature type="compositionally biased region" description="Acidic residues" evidence="6">
    <location>
        <begin position="99"/>
        <end position="130"/>
    </location>
</feature>
<feature type="compositionally biased region" description="Acidic residues" evidence="6">
    <location>
        <begin position="143"/>
        <end position="180"/>
    </location>
</feature>
<feature type="region of interest" description="Disordered" evidence="6">
    <location>
        <begin position="97"/>
        <end position="226"/>
    </location>
</feature>
<dbReference type="PANTHER" id="PTHR43811:SF19">
    <property type="entry name" value="39 KDA FK506-BINDING NUCLEAR PROTEIN"/>
    <property type="match status" value="1"/>
</dbReference>
<dbReference type="FunFam" id="3.10.50.40:FF:000006">
    <property type="entry name" value="Peptidyl-prolyl cis-trans isomerase"/>
    <property type="match status" value="1"/>
</dbReference>
<evidence type="ECO:0000256" key="2">
    <source>
        <dbReference type="ARBA" id="ARBA00023110"/>
    </source>
</evidence>
<evidence type="ECO:0000256" key="6">
    <source>
        <dbReference type="SAM" id="MobiDB-lite"/>
    </source>
</evidence>
<dbReference type="Proteomes" id="UP000008743">
    <property type="component" value="Unassembled WGS sequence"/>
</dbReference>
<dbReference type="PhylomeDB" id="A0A0D2U5C4"/>
<dbReference type="EMBL" id="KE346361">
    <property type="protein sequence ID" value="KJE90346.1"/>
    <property type="molecule type" value="Genomic_DNA"/>
</dbReference>
<dbReference type="OMA" id="KVEMRYI"/>
<evidence type="ECO:0000256" key="4">
    <source>
        <dbReference type="PIRNR" id="PIRNR001473"/>
    </source>
</evidence>
<comment type="similarity">
    <text evidence="4">Belongs to the FKBP-type PPIase family.</text>
</comment>
<dbReference type="PANTHER" id="PTHR43811">
    <property type="entry name" value="FKBP-TYPE PEPTIDYL-PROLYL CIS-TRANS ISOMERASE FKPA"/>
    <property type="match status" value="1"/>
</dbReference>
<dbReference type="GO" id="GO:0005730">
    <property type="term" value="C:nucleolus"/>
    <property type="evidence" value="ECO:0007669"/>
    <property type="project" value="TreeGrafter"/>
</dbReference>
<name>A0A0D2U5C4_CAPO3</name>
<dbReference type="AlphaFoldDB" id="A0A0D2U5C4"/>
<dbReference type="InterPro" id="IPR023566">
    <property type="entry name" value="PPIase_Fpr3/Fpr4-like"/>
</dbReference>
<dbReference type="OrthoDB" id="1902587at2759"/>
<organism evidence="8 9">
    <name type="scientific">Capsaspora owczarzaki (strain ATCC 30864)</name>
    <dbReference type="NCBI Taxonomy" id="595528"/>
    <lineage>
        <taxon>Eukaryota</taxon>
        <taxon>Filasterea</taxon>
        <taxon>Capsaspora</taxon>
    </lineage>
</organism>
<dbReference type="InterPro" id="IPR046357">
    <property type="entry name" value="PPIase_dom_sf"/>
</dbReference>
<accession>A0A0D2U5C4</accession>
<feature type="compositionally biased region" description="Basic and acidic residues" evidence="6">
    <location>
        <begin position="195"/>
        <end position="208"/>
    </location>
</feature>
<dbReference type="PIRSF" id="PIRSF001473">
    <property type="entry name" value="FK506-bp_FPR3"/>
    <property type="match status" value="1"/>
</dbReference>
<dbReference type="PROSITE" id="PS50059">
    <property type="entry name" value="FKBP_PPIASE"/>
    <property type="match status" value="1"/>
</dbReference>
<feature type="compositionally biased region" description="Low complexity" evidence="6">
    <location>
        <begin position="257"/>
        <end position="277"/>
    </location>
</feature>
<dbReference type="InParanoid" id="A0A0D2U5C4"/>
<evidence type="ECO:0000313" key="8">
    <source>
        <dbReference type="EMBL" id="KJE90346.1"/>
    </source>
</evidence>
<gene>
    <name evidence="8" type="ORF">CAOG_001670</name>
</gene>
<dbReference type="GO" id="GO:0003755">
    <property type="term" value="F:peptidyl-prolyl cis-trans isomerase activity"/>
    <property type="evidence" value="ECO:0007669"/>
    <property type="project" value="UniProtKB-KW"/>
</dbReference>
<proteinExistence type="inferred from homology"/>
<dbReference type="EC" id="5.2.1.8" evidence="4"/>
<dbReference type="Gene3D" id="3.10.50.40">
    <property type="match status" value="1"/>
</dbReference>
<protein>
    <recommendedName>
        <fullName evidence="4">FK506-binding protein</fullName>
        <ecNumber evidence="4">5.2.1.8</ecNumber>
    </recommendedName>
</protein>
<evidence type="ECO:0000259" key="7">
    <source>
        <dbReference type="PROSITE" id="PS50059"/>
    </source>
</evidence>
<dbReference type="Gene3D" id="2.60.120.340">
    <property type="entry name" value="Nucleoplasmin core domain"/>
    <property type="match status" value="1"/>
</dbReference>
<dbReference type="InterPro" id="IPR001179">
    <property type="entry name" value="PPIase_FKBP_dom"/>
</dbReference>
<evidence type="ECO:0000256" key="5">
    <source>
        <dbReference type="PROSITE-ProRule" id="PRU00277"/>
    </source>
</evidence>
<keyword evidence="2 4" id="KW-0697">Rotamase</keyword>
<comment type="catalytic activity">
    <reaction evidence="1 4 5">
        <text>[protein]-peptidylproline (omega=180) = [protein]-peptidylproline (omega=0)</text>
        <dbReference type="Rhea" id="RHEA:16237"/>
        <dbReference type="Rhea" id="RHEA-COMP:10747"/>
        <dbReference type="Rhea" id="RHEA-COMP:10748"/>
        <dbReference type="ChEBI" id="CHEBI:83833"/>
        <dbReference type="ChEBI" id="CHEBI:83834"/>
        <dbReference type="EC" id="5.2.1.8"/>
    </reaction>
</comment>
<feature type="domain" description="PPIase FKBP-type" evidence="7">
    <location>
        <begin position="303"/>
        <end position="390"/>
    </location>
</feature>
<keyword evidence="3 4" id="KW-0413">Isomerase</keyword>
<evidence type="ECO:0000313" key="9">
    <source>
        <dbReference type="Proteomes" id="UP000008743"/>
    </source>
</evidence>
<dbReference type="RefSeq" id="XP_004364538.1">
    <property type="nucleotide sequence ID" value="XM_004364481.2"/>
</dbReference>
<reference evidence="9" key="1">
    <citation type="submission" date="2011-02" db="EMBL/GenBank/DDBJ databases">
        <title>The Genome Sequence of Capsaspora owczarzaki ATCC 30864.</title>
        <authorList>
            <person name="Russ C."/>
            <person name="Cuomo C."/>
            <person name="Burger G."/>
            <person name="Gray M.W."/>
            <person name="Holland P.W.H."/>
            <person name="King N."/>
            <person name="Lang F.B.F."/>
            <person name="Roger A.J."/>
            <person name="Ruiz-Trillo I."/>
            <person name="Young S.K."/>
            <person name="Zeng Q."/>
            <person name="Gargeya S."/>
            <person name="Alvarado L."/>
            <person name="Berlin A."/>
            <person name="Chapman S.B."/>
            <person name="Chen Z."/>
            <person name="Freedman E."/>
            <person name="Gellesch M."/>
            <person name="Goldberg J."/>
            <person name="Griggs A."/>
            <person name="Gujja S."/>
            <person name="Heilman E."/>
            <person name="Heiman D."/>
            <person name="Howarth C."/>
            <person name="Mehta T."/>
            <person name="Neiman D."/>
            <person name="Pearson M."/>
            <person name="Roberts A."/>
            <person name="Saif S."/>
            <person name="Shea T."/>
            <person name="Shenoy N."/>
            <person name="Sisk P."/>
            <person name="Stolte C."/>
            <person name="Sykes S."/>
            <person name="White J."/>
            <person name="Yandava C."/>
            <person name="Haas B."/>
            <person name="Nusbaum C."/>
            <person name="Birren B."/>
        </authorList>
    </citation>
    <scope>NUCLEOTIDE SEQUENCE</scope>
    <source>
        <strain evidence="9">ATCC 30864</strain>
    </source>
</reference>
<sequence length="390" mass="41542">MSAFWGVEIEPGKMYSQLVSASFYIKLASLGAEVEDDARATVYLTAERKTFPISTLIGGRIMQQNLDLYIEEGTKITFRVSGQVPVHLVGHLAPIGEYMDYDDDDDEYDDDEEDADLEDMDDEEDSEDDDVQTKKALRRLIADEADDDEDDDEDDEEDDEEDLEDEDDEDDEEEDEEEDAPVNGKKRAAITSLPDSKRARVEEKKPEAAKSAQTPTKPVVAAAAAAAAAASPAQKGKQTPAAAAASPAQKAAAAAASPAQKAAASPAQKPAAATASPLQKKTLQGGLVMEDKVVGTGALAAPGKKIACYYYGKLKSGKMFDSCTSGKPFGFKLGAGEVIKGWDIGIAGMRVGGKRTLTIPAPLAYGARGSPPTIPPNSTLTFDVELKNVL</sequence>
<evidence type="ECO:0000256" key="3">
    <source>
        <dbReference type="ARBA" id="ARBA00023235"/>
    </source>
</evidence>
<feature type="region of interest" description="Disordered" evidence="6">
    <location>
        <begin position="257"/>
        <end position="279"/>
    </location>
</feature>
<evidence type="ECO:0000256" key="1">
    <source>
        <dbReference type="ARBA" id="ARBA00000971"/>
    </source>
</evidence>
<dbReference type="GO" id="GO:0000785">
    <property type="term" value="C:chromatin"/>
    <property type="evidence" value="ECO:0007669"/>
    <property type="project" value="TreeGrafter"/>
</dbReference>
<dbReference type="Pfam" id="PF17800">
    <property type="entry name" value="NPL"/>
    <property type="match status" value="1"/>
</dbReference>
<keyword evidence="9" id="KW-1185">Reference proteome</keyword>
<dbReference type="SUPFAM" id="SSF54534">
    <property type="entry name" value="FKBP-like"/>
    <property type="match status" value="1"/>
</dbReference>
<dbReference type="eggNOG" id="KOG0552">
    <property type="taxonomic scope" value="Eukaryota"/>
</dbReference>
<dbReference type="InterPro" id="IPR041232">
    <property type="entry name" value="NPL"/>
</dbReference>